<gene>
    <name evidence="1" type="ORF">B9J98_07725</name>
</gene>
<reference evidence="1 2" key="1">
    <citation type="submission" date="2017-04" db="EMBL/GenBank/DDBJ databases">
        <title>Draft Aigarchaeota genome from a New Zealand hot spring.</title>
        <authorList>
            <person name="Reysenbach A.-L."/>
            <person name="Donaho J.A."/>
            <person name="Gerhart J."/>
            <person name="Kelley J.F."/>
            <person name="Kouba K."/>
            <person name="Podar M."/>
            <person name="Stott M."/>
        </authorList>
    </citation>
    <scope>NUCLEOTIDE SEQUENCE [LARGE SCALE GENOMIC DNA]</scope>
    <source>
        <strain evidence="1">NZ13_MG1</strain>
    </source>
</reference>
<dbReference type="Pfam" id="PF04255">
    <property type="entry name" value="DUF433"/>
    <property type="match status" value="1"/>
</dbReference>
<dbReference type="InterPro" id="IPR009057">
    <property type="entry name" value="Homeodomain-like_sf"/>
</dbReference>
<evidence type="ECO:0000313" key="1">
    <source>
        <dbReference type="EMBL" id="PUA31118.1"/>
    </source>
</evidence>
<name>A0A2R7Y0V6_9ARCH</name>
<dbReference type="EMBL" id="NDWU01000026">
    <property type="protein sequence ID" value="PUA31118.1"/>
    <property type="molecule type" value="Genomic_DNA"/>
</dbReference>
<organism evidence="1 2">
    <name type="scientific">Candidatus Terraquivivens tikiterensis</name>
    <dbReference type="NCBI Taxonomy" id="1980982"/>
    <lineage>
        <taxon>Archaea</taxon>
        <taxon>Nitrososphaerota</taxon>
        <taxon>Candidatus Wolframiiraptoraceae</taxon>
        <taxon>Candidatus Terraquivivens</taxon>
    </lineage>
</organism>
<dbReference type="InterPro" id="IPR036388">
    <property type="entry name" value="WH-like_DNA-bd_sf"/>
</dbReference>
<protein>
    <recommendedName>
        <fullName evidence="3">Antitoxin</fullName>
    </recommendedName>
</protein>
<evidence type="ECO:0000313" key="2">
    <source>
        <dbReference type="Proteomes" id="UP000244066"/>
    </source>
</evidence>
<comment type="caution">
    <text evidence="1">The sequence shown here is derived from an EMBL/GenBank/DDBJ whole genome shotgun (WGS) entry which is preliminary data.</text>
</comment>
<dbReference type="Proteomes" id="UP000244066">
    <property type="component" value="Unassembled WGS sequence"/>
</dbReference>
<dbReference type="PANTHER" id="PTHR34849:SF3">
    <property type="entry name" value="SSR2962 PROTEIN"/>
    <property type="match status" value="1"/>
</dbReference>
<dbReference type="PANTHER" id="PTHR34849">
    <property type="entry name" value="SSL5025 PROTEIN"/>
    <property type="match status" value="1"/>
</dbReference>
<proteinExistence type="predicted"/>
<dbReference type="AlphaFoldDB" id="A0A2R7Y0V6"/>
<dbReference type="InterPro" id="IPR007367">
    <property type="entry name" value="DUF433"/>
</dbReference>
<sequence length="77" mass="8542">MSVLIESDPEILGGKPVVRGTRIPVDLILELVEAGYSPEEIAEEYPELKPEIIIQLIKLAKMIHESIGYDRVKSLVG</sequence>
<dbReference type="Gene3D" id="1.10.10.10">
    <property type="entry name" value="Winged helix-like DNA-binding domain superfamily/Winged helix DNA-binding domain"/>
    <property type="match status" value="1"/>
</dbReference>
<dbReference type="SUPFAM" id="SSF46689">
    <property type="entry name" value="Homeodomain-like"/>
    <property type="match status" value="1"/>
</dbReference>
<evidence type="ECO:0008006" key="3">
    <source>
        <dbReference type="Google" id="ProtNLM"/>
    </source>
</evidence>
<accession>A0A2R7Y0V6</accession>